<evidence type="ECO:0000313" key="9">
    <source>
        <dbReference type="Proteomes" id="UP001153069"/>
    </source>
</evidence>
<keyword evidence="4" id="KW-0862">Zinc</keyword>
<dbReference type="Pfam" id="PF01753">
    <property type="entry name" value="zf-MYND"/>
    <property type="match status" value="1"/>
</dbReference>
<dbReference type="InterPro" id="IPR036770">
    <property type="entry name" value="Ankyrin_rpt-contain_sf"/>
</dbReference>
<keyword evidence="2" id="KW-0677">Repeat</keyword>
<gene>
    <name evidence="8" type="ORF">SEMRO_130_G061920.1</name>
</gene>
<evidence type="ECO:0000313" key="8">
    <source>
        <dbReference type="EMBL" id="CAB9502202.1"/>
    </source>
</evidence>
<comment type="caution">
    <text evidence="8">The sequence shown here is derived from an EMBL/GenBank/DDBJ whole genome shotgun (WGS) entry which is preliminary data.</text>
</comment>
<dbReference type="InterPro" id="IPR002110">
    <property type="entry name" value="Ankyrin_rpt"/>
</dbReference>
<dbReference type="Gene3D" id="1.25.40.20">
    <property type="entry name" value="Ankyrin repeat-containing domain"/>
    <property type="match status" value="1"/>
</dbReference>
<keyword evidence="3 6" id="KW-0863">Zinc-finger</keyword>
<organism evidence="8 9">
    <name type="scientific">Seminavis robusta</name>
    <dbReference type="NCBI Taxonomy" id="568900"/>
    <lineage>
        <taxon>Eukaryota</taxon>
        <taxon>Sar</taxon>
        <taxon>Stramenopiles</taxon>
        <taxon>Ochrophyta</taxon>
        <taxon>Bacillariophyta</taxon>
        <taxon>Bacillariophyceae</taxon>
        <taxon>Bacillariophycidae</taxon>
        <taxon>Naviculales</taxon>
        <taxon>Naviculaceae</taxon>
        <taxon>Seminavis</taxon>
    </lineage>
</organism>
<evidence type="ECO:0000256" key="4">
    <source>
        <dbReference type="ARBA" id="ARBA00022833"/>
    </source>
</evidence>
<keyword evidence="9" id="KW-1185">Reference proteome</keyword>
<keyword evidence="1" id="KW-0479">Metal-binding</keyword>
<dbReference type="PANTHER" id="PTHR24198">
    <property type="entry name" value="ANKYRIN REPEAT AND PROTEIN KINASE DOMAIN-CONTAINING PROTEIN"/>
    <property type="match status" value="1"/>
</dbReference>
<keyword evidence="8" id="KW-0418">Kinase</keyword>
<dbReference type="Gene3D" id="6.10.140.2220">
    <property type="match status" value="1"/>
</dbReference>
<accession>A0A9N8DFC0</accession>
<name>A0A9N8DFC0_9STRA</name>
<evidence type="ECO:0000256" key="3">
    <source>
        <dbReference type="ARBA" id="ARBA00022771"/>
    </source>
</evidence>
<dbReference type="SMART" id="SM00248">
    <property type="entry name" value="ANK"/>
    <property type="match status" value="4"/>
</dbReference>
<dbReference type="Pfam" id="PF12796">
    <property type="entry name" value="Ank_2"/>
    <property type="match status" value="1"/>
</dbReference>
<dbReference type="PROSITE" id="PS50865">
    <property type="entry name" value="ZF_MYND_2"/>
    <property type="match status" value="1"/>
</dbReference>
<protein>
    <submittedName>
        <fullName evidence="8">Kinase D-interacting substrate, 220kDa</fullName>
    </submittedName>
</protein>
<dbReference type="PANTHER" id="PTHR24198:SF194">
    <property type="entry name" value="INVERSIN-A"/>
    <property type="match status" value="1"/>
</dbReference>
<dbReference type="OrthoDB" id="3149405at2759"/>
<dbReference type="InterPro" id="IPR002893">
    <property type="entry name" value="Znf_MYND"/>
</dbReference>
<keyword evidence="5" id="KW-0040">ANK repeat</keyword>
<sequence>MSILEVHQLVVVQGLTSDRGKRLNGSVGKALPSSSKGTERVPVVGVVEGEIMAIKRENLQFLSHHDVWQVGAGRPNFRIPTLKGVVIHETSGQTLVQHHFNDEGRAQVNLMVISMALARFMLLDTAQNPRRAVFLPTDLNIARALQKATHNTGVHLGPKLDAIFQRTVQVLRQLQTEKHLDVAFYYAPPRVAPLDDNTGNQRLQAVLHGCYKHYPCPHEDYLDAHEVRYAAQDDDDDQVIIAHEMYLEYGLQETLAYVQHAVALGETARLTPTAMAQRDPPAFWSAVLHLDDFLHALNSAGVSTQEWQGVLQGCATSQTYWTHARRCSSSQLSHSVQGMDWGIGNTDVKHKKLSTQYAIFALVAVIDAAHKQYKGMHHKIVLQDQYKGTEIGKCFDTFGATQQKIAKLKARGNVPTQVTDQLWNKAFAQLGFGNDAMDTASDPKAFCGGGCGCTNLNILFECSKCDGAVYCSKKCQRRAWKQHKKTCSPVMTEGAQLIRQLRLQGNDISFQSGSPTAGMLESCNGPTVISEASSLGNLGLLLKLLDGKSILNFSTGHQGVNQAEFQNILAGRATSDSILLFETLYDLPILERFLVACGPLKNHQVAQASLDDALRFVGGNLHNLRIRACGFTALEWAAKKGNKEIVEWLCTDPRTQGLIHIGSPVGWACYTGKVDVARVLVEHGASPSATHPILWGNLHPLFAAAQNGQLEAIQWLVEEMGQDVHLVDANGNGITKHIKDAPNWKDIESHKQCYYWAKQKLGSNE</sequence>
<evidence type="ECO:0000256" key="1">
    <source>
        <dbReference type="ARBA" id="ARBA00022723"/>
    </source>
</evidence>
<dbReference type="Proteomes" id="UP001153069">
    <property type="component" value="Unassembled WGS sequence"/>
</dbReference>
<dbReference type="AlphaFoldDB" id="A0A9N8DFC0"/>
<evidence type="ECO:0000256" key="6">
    <source>
        <dbReference type="PROSITE-ProRule" id="PRU00134"/>
    </source>
</evidence>
<reference evidence="8" key="1">
    <citation type="submission" date="2020-06" db="EMBL/GenBank/DDBJ databases">
        <authorList>
            <consortium name="Plant Systems Biology data submission"/>
        </authorList>
    </citation>
    <scope>NUCLEOTIDE SEQUENCE</scope>
    <source>
        <strain evidence="8">D6</strain>
    </source>
</reference>
<evidence type="ECO:0000256" key="5">
    <source>
        <dbReference type="ARBA" id="ARBA00023043"/>
    </source>
</evidence>
<proteinExistence type="predicted"/>
<evidence type="ECO:0000256" key="2">
    <source>
        <dbReference type="ARBA" id="ARBA00022737"/>
    </source>
</evidence>
<dbReference type="SUPFAM" id="SSF144232">
    <property type="entry name" value="HIT/MYND zinc finger-like"/>
    <property type="match status" value="1"/>
</dbReference>
<dbReference type="EMBL" id="CAICTM010000129">
    <property type="protein sequence ID" value="CAB9502202.1"/>
    <property type="molecule type" value="Genomic_DNA"/>
</dbReference>
<dbReference type="SUPFAM" id="SSF48403">
    <property type="entry name" value="Ankyrin repeat"/>
    <property type="match status" value="1"/>
</dbReference>
<dbReference type="GO" id="GO:0008270">
    <property type="term" value="F:zinc ion binding"/>
    <property type="evidence" value="ECO:0007669"/>
    <property type="project" value="UniProtKB-KW"/>
</dbReference>
<dbReference type="GO" id="GO:0016301">
    <property type="term" value="F:kinase activity"/>
    <property type="evidence" value="ECO:0007669"/>
    <property type="project" value="UniProtKB-KW"/>
</dbReference>
<feature type="domain" description="MYND-type" evidence="7">
    <location>
        <begin position="448"/>
        <end position="487"/>
    </location>
</feature>
<keyword evidence="8" id="KW-0808">Transferase</keyword>
<evidence type="ECO:0000259" key="7">
    <source>
        <dbReference type="PROSITE" id="PS50865"/>
    </source>
</evidence>